<protein>
    <recommendedName>
        <fullName evidence="1">DUF4817 domain-containing protein</fullName>
    </recommendedName>
</protein>
<evidence type="ECO:0000313" key="3">
    <source>
        <dbReference type="Proteomes" id="UP001162164"/>
    </source>
</evidence>
<dbReference type="Pfam" id="PF16087">
    <property type="entry name" value="DUF4817"/>
    <property type="match status" value="1"/>
</dbReference>
<organism evidence="2 3">
    <name type="scientific">Molorchus minor</name>
    <dbReference type="NCBI Taxonomy" id="1323400"/>
    <lineage>
        <taxon>Eukaryota</taxon>
        <taxon>Metazoa</taxon>
        <taxon>Ecdysozoa</taxon>
        <taxon>Arthropoda</taxon>
        <taxon>Hexapoda</taxon>
        <taxon>Insecta</taxon>
        <taxon>Pterygota</taxon>
        <taxon>Neoptera</taxon>
        <taxon>Endopterygota</taxon>
        <taxon>Coleoptera</taxon>
        <taxon>Polyphaga</taxon>
        <taxon>Cucujiformia</taxon>
        <taxon>Chrysomeloidea</taxon>
        <taxon>Cerambycidae</taxon>
        <taxon>Lamiinae</taxon>
        <taxon>Monochamini</taxon>
        <taxon>Molorchus</taxon>
    </lineage>
</organism>
<dbReference type="EMBL" id="JAPWTJ010002830">
    <property type="protein sequence ID" value="KAJ8964299.1"/>
    <property type="molecule type" value="Genomic_DNA"/>
</dbReference>
<dbReference type="Pfam" id="PF13412">
    <property type="entry name" value="HTH_24"/>
    <property type="match status" value="1"/>
</dbReference>
<keyword evidence="3" id="KW-1185">Reference proteome</keyword>
<feature type="domain" description="DUF4817" evidence="1">
    <location>
        <begin position="9"/>
        <end position="60"/>
    </location>
</feature>
<comment type="caution">
    <text evidence="2">The sequence shown here is derived from an EMBL/GenBank/DDBJ whole genome shotgun (WGS) entry which is preliminary data.</text>
</comment>
<dbReference type="Gene3D" id="3.30.420.10">
    <property type="entry name" value="Ribonuclease H-like superfamily/Ribonuclease H"/>
    <property type="match status" value="1"/>
</dbReference>
<gene>
    <name evidence="2" type="ORF">NQ317_000095</name>
</gene>
<evidence type="ECO:0000259" key="1">
    <source>
        <dbReference type="Pfam" id="PF16087"/>
    </source>
</evidence>
<dbReference type="InterPro" id="IPR032135">
    <property type="entry name" value="DUF4817"/>
</dbReference>
<proteinExistence type="predicted"/>
<reference evidence="2" key="1">
    <citation type="journal article" date="2023" name="Insect Mol. Biol.">
        <title>Genome sequencing provides insights into the evolution of gene families encoding plant cell wall-degrading enzymes in longhorned beetles.</title>
        <authorList>
            <person name="Shin N.R."/>
            <person name="Okamura Y."/>
            <person name="Kirsch R."/>
            <person name="Pauchet Y."/>
        </authorList>
    </citation>
    <scope>NUCLEOTIDE SEQUENCE</scope>
    <source>
        <strain evidence="2">MMC_N1</strain>
    </source>
</reference>
<dbReference type="InterPro" id="IPR036397">
    <property type="entry name" value="RNaseH_sf"/>
</dbReference>
<sequence length="205" mass="24201">MAHVYSNNELVDMLLMYGECHQVAAEAARRYAERFPKRFHPSPRRFVYVTQRARDTGQIQEHRGQHSGRDRALHTLQIEEEILDIVEDDPSTSTRDIARQVNVSQNKVWKTLRENQSYPFHVQRVQALQLQDHPARVRFCQWLIKQNNSEQFTRRVLVTGESTFTRNGINNFGNTNVWEVENPHANHTDFQQRFADKCLGRNCRR</sequence>
<dbReference type="PANTHER" id="PTHR47326:SF1">
    <property type="entry name" value="HTH PSQ-TYPE DOMAIN-CONTAINING PROTEIN"/>
    <property type="match status" value="1"/>
</dbReference>
<name>A0ABQ9ITB2_9CUCU</name>
<evidence type="ECO:0000313" key="2">
    <source>
        <dbReference type="EMBL" id="KAJ8964299.1"/>
    </source>
</evidence>
<dbReference type="Proteomes" id="UP001162164">
    <property type="component" value="Unassembled WGS sequence"/>
</dbReference>
<accession>A0ABQ9ITB2</accession>
<dbReference type="PANTHER" id="PTHR47326">
    <property type="entry name" value="TRANSPOSABLE ELEMENT TC3 TRANSPOSASE-LIKE PROTEIN"/>
    <property type="match status" value="1"/>
</dbReference>